<accession>A0A3E2GSZ5</accession>
<organism evidence="10 11">
    <name type="scientific">Scytalidium lignicola</name>
    <name type="common">Hyphomycete</name>
    <dbReference type="NCBI Taxonomy" id="5539"/>
    <lineage>
        <taxon>Eukaryota</taxon>
        <taxon>Fungi</taxon>
        <taxon>Dikarya</taxon>
        <taxon>Ascomycota</taxon>
        <taxon>Pezizomycotina</taxon>
        <taxon>Leotiomycetes</taxon>
        <taxon>Leotiomycetes incertae sedis</taxon>
        <taxon>Scytalidium</taxon>
    </lineage>
</organism>
<dbReference type="GO" id="GO:0008143">
    <property type="term" value="F:poly(A) binding"/>
    <property type="evidence" value="ECO:0007669"/>
    <property type="project" value="TreeGrafter"/>
</dbReference>
<feature type="domain" description="Pan3 C-terminal knob" evidence="9">
    <location>
        <begin position="443"/>
        <end position="580"/>
    </location>
</feature>
<dbReference type="InterPro" id="IPR030844">
    <property type="entry name" value="PAN3"/>
</dbReference>
<keyword evidence="5" id="KW-0862">Zinc</keyword>
<dbReference type="InterPro" id="IPR011009">
    <property type="entry name" value="Kinase-like_dom_sf"/>
</dbReference>
<dbReference type="EMBL" id="NCSJ02000489">
    <property type="protein sequence ID" value="RFU24196.1"/>
    <property type="molecule type" value="Genomic_DNA"/>
</dbReference>
<dbReference type="AlphaFoldDB" id="A0A3E2GSZ5"/>
<evidence type="ECO:0000256" key="2">
    <source>
        <dbReference type="ARBA" id="ARBA00022490"/>
    </source>
</evidence>
<dbReference type="GO" id="GO:0005524">
    <property type="term" value="F:ATP binding"/>
    <property type="evidence" value="ECO:0007669"/>
    <property type="project" value="UniProtKB-KW"/>
</dbReference>
<protein>
    <recommendedName>
        <fullName evidence="9">Pan3 C-terminal knob domain-containing protein</fullName>
    </recommendedName>
</protein>
<feature type="non-terminal residue" evidence="10">
    <location>
        <position position="1"/>
    </location>
</feature>
<dbReference type="GO" id="GO:0000932">
    <property type="term" value="C:P-body"/>
    <property type="evidence" value="ECO:0007669"/>
    <property type="project" value="TreeGrafter"/>
</dbReference>
<evidence type="ECO:0000256" key="4">
    <source>
        <dbReference type="ARBA" id="ARBA00022741"/>
    </source>
</evidence>
<evidence type="ECO:0000256" key="6">
    <source>
        <dbReference type="ARBA" id="ARBA00022840"/>
    </source>
</evidence>
<keyword evidence="5" id="KW-0863">Zinc-finger</keyword>
<evidence type="ECO:0000259" key="9">
    <source>
        <dbReference type="Pfam" id="PF18101"/>
    </source>
</evidence>
<dbReference type="PANTHER" id="PTHR12272">
    <property type="entry name" value="DEADENYLATION COMPLEX SUBUNIT PAN3"/>
    <property type="match status" value="1"/>
</dbReference>
<keyword evidence="4" id="KW-0547">Nucleotide-binding</keyword>
<dbReference type="Gene3D" id="1.10.287.3700">
    <property type="match status" value="1"/>
</dbReference>
<dbReference type="GO" id="GO:0008270">
    <property type="term" value="F:zinc ion binding"/>
    <property type="evidence" value="ECO:0007669"/>
    <property type="project" value="UniProtKB-KW"/>
</dbReference>
<feature type="non-terminal residue" evidence="10">
    <location>
        <position position="589"/>
    </location>
</feature>
<dbReference type="Gene3D" id="1.20.5.5160">
    <property type="match status" value="1"/>
</dbReference>
<dbReference type="OrthoDB" id="204958at2759"/>
<feature type="region of interest" description="Disordered" evidence="8">
    <location>
        <begin position="20"/>
        <end position="65"/>
    </location>
</feature>
<evidence type="ECO:0000256" key="8">
    <source>
        <dbReference type="SAM" id="MobiDB-lite"/>
    </source>
</evidence>
<evidence type="ECO:0000313" key="10">
    <source>
        <dbReference type="EMBL" id="RFU24196.1"/>
    </source>
</evidence>
<keyword evidence="7" id="KW-0175">Coiled coil</keyword>
<evidence type="ECO:0000256" key="7">
    <source>
        <dbReference type="ARBA" id="ARBA00023054"/>
    </source>
</evidence>
<dbReference type="SUPFAM" id="SSF56112">
    <property type="entry name" value="Protein kinase-like (PK-like)"/>
    <property type="match status" value="1"/>
</dbReference>
<dbReference type="STRING" id="5539.A0A3E2GSZ5"/>
<dbReference type="OMA" id="YVFHSVD"/>
<dbReference type="Proteomes" id="UP000258309">
    <property type="component" value="Unassembled WGS sequence"/>
</dbReference>
<dbReference type="GO" id="GO:0031251">
    <property type="term" value="C:PAN complex"/>
    <property type="evidence" value="ECO:0007669"/>
    <property type="project" value="InterPro"/>
</dbReference>
<feature type="compositionally biased region" description="Polar residues" evidence="8">
    <location>
        <begin position="51"/>
        <end position="64"/>
    </location>
</feature>
<evidence type="ECO:0000256" key="5">
    <source>
        <dbReference type="ARBA" id="ARBA00022771"/>
    </source>
</evidence>
<dbReference type="InterPro" id="IPR041332">
    <property type="entry name" value="Pan3_CK"/>
</dbReference>
<evidence type="ECO:0000256" key="1">
    <source>
        <dbReference type="ARBA" id="ARBA00004496"/>
    </source>
</evidence>
<name>A0A3E2GSZ5_SCYLI</name>
<sequence length="589" mass="65566">MTVRPANRYLASSKKLNVESPSFTPAGLPSSGKPATISSQAATAAPFTPRSLVSGTSTPNTQDPESAIFNPAQIREFTPHTYDLSQNTITNGTADLQHAYDPFSMSAVAQTIPSAQYNPYLEENTNLTGTTAAYYAGQNTYTAPIQPLQYHLYAPLGPHREDLLAYQRMAHDFFMSEKLREDLQRKSEATLQVMPNSQLPTLDNYHTLVALDTNHHKNAAVFGYQSWVYKATSSKNGNFYCLRRLEGYRLTNENAIRSVKEWRRVDSGGVVTVHDAFTTRAFGDSSLIFVTDYHPLSKTLVENHFTSANRYGNRGATPVPEQVLWGYVVQIASAIKIVHGAGLTVRCMDASKVILTDKNRIRLNGCSVLDVVQFEAQRSLSDLQQEDFKLFGKLMLSIATNTLSSNVTVKAQLDQLNRAYSQEFRDTVIWLITPAQPGVLKNINEFLAGISGHIATSLDSALHGQDTLTSELSRELENGRIARLVMKLGTINERQEYDGDRAWSENGERYMLKLFRDYVFHQVDAEGRPVVDLGHIIRCLNKLDAGIDEKLLLTSRDEQTTFVVTYKELKKQVAAAFGDLTKGGKARAF</sequence>
<keyword evidence="11" id="KW-1185">Reference proteome</keyword>
<reference evidence="10 11" key="1">
    <citation type="submission" date="2018-05" db="EMBL/GenBank/DDBJ databases">
        <title>Draft genome sequence of Scytalidium lignicola DSM 105466, a ubiquitous saprotrophic fungus.</title>
        <authorList>
            <person name="Buettner E."/>
            <person name="Gebauer A.M."/>
            <person name="Hofrichter M."/>
            <person name="Liers C."/>
            <person name="Kellner H."/>
        </authorList>
    </citation>
    <scope>NUCLEOTIDE SEQUENCE [LARGE SCALE GENOMIC DNA]</scope>
    <source>
        <strain evidence="10 11">DSM 105466</strain>
    </source>
</reference>
<dbReference type="Pfam" id="PF18101">
    <property type="entry name" value="Pan3_CK"/>
    <property type="match status" value="1"/>
</dbReference>
<dbReference type="HAMAP" id="MF_03181">
    <property type="entry name" value="PAN3"/>
    <property type="match status" value="1"/>
</dbReference>
<evidence type="ECO:0000313" key="11">
    <source>
        <dbReference type="Proteomes" id="UP000258309"/>
    </source>
</evidence>
<keyword evidence="5" id="KW-0479">Metal-binding</keyword>
<comment type="caution">
    <text evidence="10">The sequence shown here is derived from an EMBL/GenBank/DDBJ whole genome shotgun (WGS) entry which is preliminary data.</text>
</comment>
<dbReference type="GO" id="GO:0000289">
    <property type="term" value="P:nuclear-transcribed mRNA poly(A) tail shortening"/>
    <property type="evidence" value="ECO:0007669"/>
    <property type="project" value="InterPro"/>
</dbReference>
<evidence type="ECO:0000256" key="3">
    <source>
        <dbReference type="ARBA" id="ARBA00022664"/>
    </source>
</evidence>
<keyword evidence="2" id="KW-0963">Cytoplasm</keyword>
<keyword evidence="6" id="KW-0067">ATP-binding</keyword>
<gene>
    <name evidence="10" type="ORF">B7463_g12138</name>
</gene>
<dbReference type="GO" id="GO:0006397">
    <property type="term" value="P:mRNA processing"/>
    <property type="evidence" value="ECO:0007669"/>
    <property type="project" value="UniProtKB-KW"/>
</dbReference>
<proteinExistence type="inferred from homology"/>
<dbReference type="Gene3D" id="1.10.510.10">
    <property type="entry name" value="Transferase(Phosphotransferase) domain 1"/>
    <property type="match status" value="1"/>
</dbReference>
<dbReference type="FunFam" id="1.10.287.3700:FF:000001">
    <property type="entry name" value="PAN2-PAN3 deadenylation complex subunit PAN3"/>
    <property type="match status" value="1"/>
</dbReference>
<keyword evidence="3" id="KW-0507">mRNA processing</keyword>
<dbReference type="PANTHER" id="PTHR12272:SF11">
    <property type="entry name" value="PAN2-PAN3 DEADENYLATION COMPLEX SUBUNIT PAN3"/>
    <property type="match status" value="1"/>
</dbReference>
<comment type="subcellular location">
    <subcellularLocation>
        <location evidence="1">Cytoplasm</location>
    </subcellularLocation>
</comment>